<proteinExistence type="predicted"/>
<keyword evidence="2" id="KW-1185">Reference proteome</keyword>
<name>A0A2I2L4H0_9VIRU</name>
<evidence type="ECO:0000313" key="2">
    <source>
        <dbReference type="Proteomes" id="UP000236316"/>
    </source>
</evidence>
<organism evidence="1">
    <name type="scientific">Orpheovirus IHUMI-LCC2</name>
    <dbReference type="NCBI Taxonomy" id="2023057"/>
    <lineage>
        <taxon>Viruses</taxon>
        <taxon>Varidnaviria</taxon>
        <taxon>Bamfordvirae</taxon>
        <taxon>Nucleocytoviricota</taxon>
        <taxon>Megaviricetes</taxon>
        <taxon>Pimascovirales</taxon>
        <taxon>Ocovirineae</taxon>
        <taxon>Orpheoviridae</taxon>
        <taxon>Alphaorpheovirus</taxon>
        <taxon>Alphaorpheovirus massiliense</taxon>
    </lineage>
</organism>
<gene>
    <name evidence="1" type="ORF">ORPV_524</name>
</gene>
<evidence type="ECO:0008006" key="3">
    <source>
        <dbReference type="Google" id="ProtNLM"/>
    </source>
</evidence>
<sequence>MELYNDIYKLILSHSSEDDLIHFKLVSKFFNHTIHNMIVVCNDLTDILVHKKYLSLNLWYNNEIKKMNLIENSKNRILSKCNNLYNDYDITKNKKYNIMNSWYGKQLEHLRRKIFINSCGGNIYMFNKYFSCIYDISEDTLIECLILSIKYRNHYIFTRLLNIIKQICFNKYSIIEICSNAFHYNFGWEDIMFLYDIDIQTLYNTCISSDIKACYYIYKNYKDKLEISKTEIIINCITQGKHNYIDKYWKKEIEGLNDINEDEWNINEYEFYRIFRHYNQEESINICQQYNIPHTIEDELPNYTRYLDRNNIISPSVRNEVTDNRGIFNGNDQALMIETISYISDTLDNICECTNTCHCLQRTLNVISDTENFGNVPKSSFIIPYRNR</sequence>
<dbReference type="KEGG" id="vg:35382322"/>
<protein>
    <recommendedName>
        <fullName evidence="3">F-box domain-containing protein</fullName>
    </recommendedName>
</protein>
<accession>A0A2I2L4H0</accession>
<dbReference type="Proteomes" id="UP000236316">
    <property type="component" value="Segment"/>
</dbReference>
<reference evidence="1" key="1">
    <citation type="submission" date="2017-08" db="EMBL/GenBank/DDBJ databases">
        <authorList>
            <consortium name="Urmite Genomes"/>
        </authorList>
    </citation>
    <scope>NUCLEOTIDE SEQUENCE [LARGE SCALE GENOMIC DNA]</scope>
    <source>
        <strain evidence="1">IHUMI-LCC2</strain>
    </source>
</reference>
<dbReference type="RefSeq" id="YP_009448730.1">
    <property type="nucleotide sequence ID" value="NC_036594.1"/>
</dbReference>
<evidence type="ECO:0000313" key="1">
    <source>
        <dbReference type="EMBL" id="SNW62428.1"/>
    </source>
</evidence>
<dbReference type="GeneID" id="35382322"/>
<dbReference type="EMBL" id="LT906555">
    <property type="protein sequence ID" value="SNW62428.1"/>
    <property type="molecule type" value="Genomic_DNA"/>
</dbReference>